<sequence>LPTEATIRFAHTDLIPKNIIVEKSTITGFVDRALSGFFSDFREYDCMHVPMEMTSGWTSCSRRYFPVLDPKRRSTASTIILRSVHCV</sequence>
<comment type="caution">
    <text evidence="1">The sequence shown here is derived from an EMBL/GenBank/DDBJ whole genome shotgun (WGS) entry which is preliminary data.</text>
</comment>
<organism evidence="1 2">
    <name type="scientific">Armillaria luteobubalina</name>
    <dbReference type="NCBI Taxonomy" id="153913"/>
    <lineage>
        <taxon>Eukaryota</taxon>
        <taxon>Fungi</taxon>
        <taxon>Dikarya</taxon>
        <taxon>Basidiomycota</taxon>
        <taxon>Agaricomycotina</taxon>
        <taxon>Agaricomycetes</taxon>
        <taxon>Agaricomycetidae</taxon>
        <taxon>Agaricales</taxon>
        <taxon>Marasmiineae</taxon>
        <taxon>Physalacriaceae</taxon>
        <taxon>Armillaria</taxon>
    </lineage>
</organism>
<name>A0AA39PP97_9AGAR</name>
<keyword evidence="2" id="KW-1185">Reference proteome</keyword>
<feature type="non-terminal residue" evidence="1">
    <location>
        <position position="1"/>
    </location>
</feature>
<dbReference type="EMBL" id="JAUEPU010000042">
    <property type="protein sequence ID" value="KAK0488013.1"/>
    <property type="molecule type" value="Genomic_DNA"/>
</dbReference>
<gene>
    <name evidence="1" type="ORF">EDD18DRAFT_1081868</name>
</gene>
<evidence type="ECO:0000313" key="2">
    <source>
        <dbReference type="Proteomes" id="UP001175228"/>
    </source>
</evidence>
<accession>A0AA39PP97</accession>
<dbReference type="Proteomes" id="UP001175228">
    <property type="component" value="Unassembled WGS sequence"/>
</dbReference>
<protein>
    <recommendedName>
        <fullName evidence="3">Protein kinase domain-containing protein</fullName>
    </recommendedName>
</protein>
<dbReference type="AlphaFoldDB" id="A0AA39PP97"/>
<evidence type="ECO:0000313" key="1">
    <source>
        <dbReference type="EMBL" id="KAK0488013.1"/>
    </source>
</evidence>
<evidence type="ECO:0008006" key="3">
    <source>
        <dbReference type="Google" id="ProtNLM"/>
    </source>
</evidence>
<reference evidence="1" key="1">
    <citation type="submission" date="2023-06" db="EMBL/GenBank/DDBJ databases">
        <authorList>
            <consortium name="Lawrence Berkeley National Laboratory"/>
            <person name="Ahrendt S."/>
            <person name="Sahu N."/>
            <person name="Indic B."/>
            <person name="Wong-Bajracharya J."/>
            <person name="Merenyi Z."/>
            <person name="Ke H.-M."/>
            <person name="Monk M."/>
            <person name="Kocsube S."/>
            <person name="Drula E."/>
            <person name="Lipzen A."/>
            <person name="Balint B."/>
            <person name="Henrissat B."/>
            <person name="Andreopoulos B."/>
            <person name="Martin F.M."/>
            <person name="Harder C.B."/>
            <person name="Rigling D."/>
            <person name="Ford K.L."/>
            <person name="Foster G.D."/>
            <person name="Pangilinan J."/>
            <person name="Papanicolaou A."/>
            <person name="Barry K."/>
            <person name="LaButti K."/>
            <person name="Viragh M."/>
            <person name="Koriabine M."/>
            <person name="Yan M."/>
            <person name="Riley R."/>
            <person name="Champramary S."/>
            <person name="Plett K.L."/>
            <person name="Tsai I.J."/>
            <person name="Slot J."/>
            <person name="Sipos G."/>
            <person name="Plett J."/>
            <person name="Nagy L.G."/>
            <person name="Grigoriev I.V."/>
        </authorList>
    </citation>
    <scope>NUCLEOTIDE SEQUENCE</scope>
    <source>
        <strain evidence="1">HWK02</strain>
    </source>
</reference>
<proteinExistence type="predicted"/>